<comment type="caution">
    <text evidence="2">The sequence shown here is derived from an EMBL/GenBank/DDBJ whole genome shotgun (WGS) entry which is preliminary data.</text>
</comment>
<proteinExistence type="predicted"/>
<keyword evidence="3" id="KW-1185">Reference proteome</keyword>
<name>A0ABU0AHB3_9BACI</name>
<evidence type="ECO:0000313" key="3">
    <source>
        <dbReference type="Proteomes" id="UP001238088"/>
    </source>
</evidence>
<reference evidence="2 3" key="1">
    <citation type="submission" date="2023-07" db="EMBL/GenBank/DDBJ databases">
        <title>Genomic Encyclopedia of Type Strains, Phase IV (KMG-IV): sequencing the most valuable type-strain genomes for metagenomic binning, comparative biology and taxonomic classification.</title>
        <authorList>
            <person name="Goeker M."/>
        </authorList>
    </citation>
    <scope>NUCLEOTIDE SEQUENCE [LARGE SCALE GENOMIC DNA]</scope>
    <source>
        <strain evidence="2 3">DSM 23494</strain>
    </source>
</reference>
<dbReference type="Proteomes" id="UP001238088">
    <property type="component" value="Unassembled WGS sequence"/>
</dbReference>
<organism evidence="2 3">
    <name type="scientific">Cytobacillus purgationiresistens</name>
    <dbReference type="NCBI Taxonomy" id="863449"/>
    <lineage>
        <taxon>Bacteria</taxon>
        <taxon>Bacillati</taxon>
        <taxon>Bacillota</taxon>
        <taxon>Bacilli</taxon>
        <taxon>Bacillales</taxon>
        <taxon>Bacillaceae</taxon>
        <taxon>Cytobacillus</taxon>
    </lineage>
</organism>
<evidence type="ECO:0000313" key="2">
    <source>
        <dbReference type="EMBL" id="MDQ0270655.1"/>
    </source>
</evidence>
<protein>
    <submittedName>
        <fullName evidence="2">Uncharacterized protein</fullName>
    </submittedName>
</protein>
<sequence>MIRRIPPGCQHNRNHFFKTSGQPDAQREANVKISGLTALM</sequence>
<feature type="region of interest" description="Disordered" evidence="1">
    <location>
        <begin position="1"/>
        <end position="26"/>
    </location>
</feature>
<gene>
    <name evidence="2" type="ORF">J2S17_002530</name>
</gene>
<dbReference type="EMBL" id="JAUSUB010000009">
    <property type="protein sequence ID" value="MDQ0270655.1"/>
    <property type="molecule type" value="Genomic_DNA"/>
</dbReference>
<accession>A0ABU0AHB3</accession>
<dbReference type="RefSeq" id="WP_307475241.1">
    <property type="nucleotide sequence ID" value="NZ_JAUSUB010000009.1"/>
</dbReference>
<evidence type="ECO:0000256" key="1">
    <source>
        <dbReference type="SAM" id="MobiDB-lite"/>
    </source>
</evidence>